<sequence>MYIFTEYILAPITSLILLMQNKSRS</sequence>
<organism evidence="1">
    <name type="scientific">Anguilla anguilla</name>
    <name type="common">European freshwater eel</name>
    <name type="synonym">Muraena anguilla</name>
    <dbReference type="NCBI Taxonomy" id="7936"/>
    <lineage>
        <taxon>Eukaryota</taxon>
        <taxon>Metazoa</taxon>
        <taxon>Chordata</taxon>
        <taxon>Craniata</taxon>
        <taxon>Vertebrata</taxon>
        <taxon>Euteleostomi</taxon>
        <taxon>Actinopterygii</taxon>
        <taxon>Neopterygii</taxon>
        <taxon>Teleostei</taxon>
        <taxon>Anguilliformes</taxon>
        <taxon>Anguillidae</taxon>
        <taxon>Anguilla</taxon>
    </lineage>
</organism>
<evidence type="ECO:0000313" key="1">
    <source>
        <dbReference type="EMBL" id="JAH91136.1"/>
    </source>
</evidence>
<name>A0A0E9WLF3_ANGAN</name>
<proteinExistence type="predicted"/>
<accession>A0A0E9WLF3</accession>
<reference evidence="1" key="2">
    <citation type="journal article" date="2015" name="Fish Shellfish Immunol.">
        <title>Early steps in the European eel (Anguilla anguilla)-Vibrio vulnificus interaction in the gills: Role of the RtxA13 toxin.</title>
        <authorList>
            <person name="Callol A."/>
            <person name="Pajuelo D."/>
            <person name="Ebbesson L."/>
            <person name="Teles M."/>
            <person name="MacKenzie S."/>
            <person name="Amaro C."/>
        </authorList>
    </citation>
    <scope>NUCLEOTIDE SEQUENCE</scope>
</reference>
<dbReference type="AlphaFoldDB" id="A0A0E9WLF3"/>
<reference evidence="1" key="1">
    <citation type="submission" date="2014-11" db="EMBL/GenBank/DDBJ databases">
        <authorList>
            <person name="Amaro Gonzalez C."/>
        </authorList>
    </citation>
    <scope>NUCLEOTIDE SEQUENCE</scope>
</reference>
<protein>
    <submittedName>
        <fullName evidence="1">Uncharacterized protein</fullName>
    </submittedName>
</protein>
<dbReference type="EMBL" id="GBXM01017441">
    <property type="protein sequence ID" value="JAH91136.1"/>
    <property type="molecule type" value="Transcribed_RNA"/>
</dbReference>